<feature type="region of interest" description="Disordered" evidence="1">
    <location>
        <begin position="379"/>
        <end position="407"/>
    </location>
</feature>
<keyword evidence="3" id="KW-1185">Reference proteome</keyword>
<organism evidence="2 3">
    <name type="scientific">Coccomyxa viridis</name>
    <dbReference type="NCBI Taxonomy" id="1274662"/>
    <lineage>
        <taxon>Eukaryota</taxon>
        <taxon>Viridiplantae</taxon>
        <taxon>Chlorophyta</taxon>
        <taxon>core chlorophytes</taxon>
        <taxon>Trebouxiophyceae</taxon>
        <taxon>Trebouxiophyceae incertae sedis</taxon>
        <taxon>Coccomyxaceae</taxon>
        <taxon>Coccomyxa</taxon>
    </lineage>
</organism>
<reference evidence="2 3" key="1">
    <citation type="submission" date="2024-06" db="EMBL/GenBank/DDBJ databases">
        <authorList>
            <person name="Kraege A."/>
            <person name="Thomma B."/>
        </authorList>
    </citation>
    <scope>NUCLEOTIDE SEQUENCE [LARGE SCALE GENOMIC DNA]</scope>
</reference>
<comment type="caution">
    <text evidence="2">The sequence shown here is derived from an EMBL/GenBank/DDBJ whole genome shotgun (WGS) entry which is preliminary data.</text>
</comment>
<evidence type="ECO:0000313" key="3">
    <source>
        <dbReference type="Proteomes" id="UP001497392"/>
    </source>
</evidence>
<evidence type="ECO:0000313" key="2">
    <source>
        <dbReference type="EMBL" id="CAL5222625.1"/>
    </source>
</evidence>
<protein>
    <submittedName>
        <fullName evidence="2">G5020 protein</fullName>
    </submittedName>
</protein>
<evidence type="ECO:0000256" key="1">
    <source>
        <dbReference type="SAM" id="MobiDB-lite"/>
    </source>
</evidence>
<accession>A0ABP1FRR3</accession>
<dbReference type="Proteomes" id="UP001497392">
    <property type="component" value="Unassembled WGS sequence"/>
</dbReference>
<sequence>MSRDIAVTVKTASGLAVIRRFNSEEKRLTIGVCGQLRGEHGEDGDVGMLSFQSTGCEVPRDPMHIMEAGAYTFKLSRRIPDTKCNLDHLLGAPLSAPLAISGNGAIDAKQRDKEGNTHPTTVLRFDDWEEVVVAEMDSLPESYKAGLYDRIGEKDFTCIRSEAGIQQAFQGSACARVNHLHQRNGLPCYYSPQPSMRLSETELRDRPAGLPRLRTKPDNLMWDLRNGAIHDVLEFKGGDRLSGVTDRCLAFVWNEAADMPDPTDAHWTTLTSVSQILGYLSDLGLMYGTLSTYTVTWLVKTDGRGTLWISDPIPYDRVGSATRASVTQVLLFSARMNMKIINRQPYNTAFLPREIPIDRESKQAGAAALRLPDLDFLSEEESSNEAMSDLGSNYSPTESELPQSSGD</sequence>
<gene>
    <name evidence="2" type="primary">g5020</name>
    <name evidence="2" type="ORF">VP750_LOCUS4284</name>
</gene>
<dbReference type="EMBL" id="CAXHTA020000007">
    <property type="protein sequence ID" value="CAL5222625.1"/>
    <property type="molecule type" value="Genomic_DNA"/>
</dbReference>
<proteinExistence type="predicted"/>
<feature type="compositionally biased region" description="Polar residues" evidence="1">
    <location>
        <begin position="384"/>
        <end position="407"/>
    </location>
</feature>
<name>A0ABP1FRR3_9CHLO</name>